<organism evidence="2 3">
    <name type="scientific">Fonsecaea pedrosoi CBS 271.37</name>
    <dbReference type="NCBI Taxonomy" id="1442368"/>
    <lineage>
        <taxon>Eukaryota</taxon>
        <taxon>Fungi</taxon>
        <taxon>Dikarya</taxon>
        <taxon>Ascomycota</taxon>
        <taxon>Pezizomycotina</taxon>
        <taxon>Eurotiomycetes</taxon>
        <taxon>Chaetothyriomycetidae</taxon>
        <taxon>Chaetothyriales</taxon>
        <taxon>Herpotrichiellaceae</taxon>
        <taxon>Fonsecaea</taxon>
    </lineage>
</organism>
<gene>
    <name evidence="2" type="ORF">Z517_09279</name>
</gene>
<feature type="compositionally biased region" description="Low complexity" evidence="1">
    <location>
        <begin position="175"/>
        <end position="198"/>
    </location>
</feature>
<dbReference type="GeneID" id="25308769"/>
<feature type="region of interest" description="Disordered" evidence="1">
    <location>
        <begin position="1"/>
        <end position="36"/>
    </location>
</feature>
<evidence type="ECO:0000256" key="1">
    <source>
        <dbReference type="SAM" id="MobiDB-lite"/>
    </source>
</evidence>
<accession>A0A0D2GDT9</accession>
<feature type="compositionally biased region" description="Basic and acidic residues" evidence="1">
    <location>
        <begin position="162"/>
        <end position="172"/>
    </location>
</feature>
<protein>
    <submittedName>
        <fullName evidence="2">Uncharacterized protein</fullName>
    </submittedName>
</protein>
<dbReference type="AlphaFoldDB" id="A0A0D2GDT9"/>
<dbReference type="EMBL" id="KN846974">
    <property type="protein sequence ID" value="KIW76835.1"/>
    <property type="molecule type" value="Genomic_DNA"/>
</dbReference>
<keyword evidence="3" id="KW-1185">Reference proteome</keyword>
<feature type="region of interest" description="Disordered" evidence="1">
    <location>
        <begin position="125"/>
        <end position="199"/>
    </location>
</feature>
<feature type="compositionally biased region" description="Basic and acidic residues" evidence="1">
    <location>
        <begin position="1"/>
        <end position="15"/>
    </location>
</feature>
<feature type="region of interest" description="Disordered" evidence="1">
    <location>
        <begin position="424"/>
        <end position="458"/>
    </location>
</feature>
<feature type="compositionally biased region" description="Basic residues" evidence="1">
    <location>
        <begin position="434"/>
        <end position="454"/>
    </location>
</feature>
<dbReference type="VEuPathDB" id="FungiDB:Z517_09279"/>
<dbReference type="RefSeq" id="XP_013280643.1">
    <property type="nucleotide sequence ID" value="XM_013425189.1"/>
</dbReference>
<proteinExistence type="predicted"/>
<dbReference type="HOGENOM" id="CLU_510930_0_0_1"/>
<feature type="region of interest" description="Disordered" evidence="1">
    <location>
        <begin position="500"/>
        <end position="533"/>
    </location>
</feature>
<feature type="compositionally biased region" description="Basic and acidic residues" evidence="1">
    <location>
        <begin position="522"/>
        <end position="533"/>
    </location>
</feature>
<name>A0A0D2GDT9_9EURO</name>
<evidence type="ECO:0000313" key="3">
    <source>
        <dbReference type="Proteomes" id="UP000053029"/>
    </source>
</evidence>
<reference evidence="2 3" key="1">
    <citation type="submission" date="2015-01" db="EMBL/GenBank/DDBJ databases">
        <title>The Genome Sequence of Fonsecaea pedrosoi CBS 271.37.</title>
        <authorList>
            <consortium name="The Broad Institute Genomics Platform"/>
            <person name="Cuomo C."/>
            <person name="de Hoog S."/>
            <person name="Gorbushina A."/>
            <person name="Stielow B."/>
            <person name="Teixiera M."/>
            <person name="Abouelleil A."/>
            <person name="Chapman S.B."/>
            <person name="Priest M."/>
            <person name="Young S.K."/>
            <person name="Wortman J."/>
            <person name="Nusbaum C."/>
            <person name="Birren B."/>
        </authorList>
    </citation>
    <scope>NUCLEOTIDE SEQUENCE [LARGE SCALE GENOMIC DNA]</scope>
    <source>
        <strain evidence="2 3">CBS 271.37</strain>
    </source>
</reference>
<dbReference type="Proteomes" id="UP000053029">
    <property type="component" value="Unassembled WGS sequence"/>
</dbReference>
<evidence type="ECO:0000313" key="2">
    <source>
        <dbReference type="EMBL" id="KIW76835.1"/>
    </source>
</evidence>
<sequence>MDPKHHQSAQRRDSALDIDNPSEPGRRRKERTISYGDDNLREISERLVPSIEDDSIISKTDALESRVADLEAPLVGKSESLSDAVNSLKTETTERKRLEEVGDLWQSKSEEQDRAIHDLQTHISKQTAVRASAHRGPPVESFSDLHPRAQPPYPQPQEEGYDIARDLNDYHSRQPTPASRSRAAQSPASSRPPIRPMSVPWEEINGPESAVLFIASTLAGAAPNTAEQYIPVSQYADPDKVWRSAVEAIEYFDKVYAERHRDKSAEIEYEWLPGVTVVTYMAPKSVGASDLVPMVEFFVSAGDRKLHMLTRDDRLTNTLSKHVFQPSSDDPRASSEWPWYPLDNLELACMVWLLLNGTFCDEHPPARERHFRDFTQKLDERLWRKVKGCEPDSYDDLVDYYKKKKRKILTSDWRKKTKQYLLPRPVDRREKGKSSKLTKKAKLSNKKVSGRKRPSWAPNIKDAQVKAGLQVRNACLDCGEVGCRPGRPECKLTKHYENVSAVQEDDGTSDSEQSYVPCFETESDHDSSDESLN</sequence>